<organism evidence="1 2">
    <name type="scientific">Pseudomonas frederiksbergensis</name>
    <dbReference type="NCBI Taxonomy" id="104087"/>
    <lineage>
        <taxon>Bacteria</taxon>
        <taxon>Pseudomonadati</taxon>
        <taxon>Pseudomonadota</taxon>
        <taxon>Gammaproteobacteria</taxon>
        <taxon>Pseudomonadales</taxon>
        <taxon>Pseudomonadaceae</taxon>
        <taxon>Pseudomonas</taxon>
    </lineage>
</organism>
<evidence type="ECO:0000313" key="2">
    <source>
        <dbReference type="Proteomes" id="UP000239687"/>
    </source>
</evidence>
<dbReference type="EMBL" id="PUIN01000022">
    <property type="protein sequence ID" value="PQO97141.1"/>
    <property type="molecule type" value="Genomic_DNA"/>
</dbReference>
<gene>
    <name evidence="1" type="ORF">C5612_29675</name>
</gene>
<name>A0A2S8H4S5_9PSED</name>
<comment type="caution">
    <text evidence="1">The sequence shown here is derived from an EMBL/GenBank/DDBJ whole genome shotgun (WGS) entry which is preliminary data.</text>
</comment>
<sequence length="60" mass="6318">MSVDINVAGHIAFASKPAPTLVRVGRKKWLTEIDVEANHACAAVTGCCSGLRNAVSREPV</sequence>
<dbReference type="Proteomes" id="UP000239687">
    <property type="component" value="Unassembled WGS sequence"/>
</dbReference>
<proteinExistence type="predicted"/>
<dbReference type="AlphaFoldDB" id="A0A2S8H4S5"/>
<evidence type="ECO:0000313" key="1">
    <source>
        <dbReference type="EMBL" id="PQO97141.1"/>
    </source>
</evidence>
<reference evidence="1 2" key="1">
    <citation type="submission" date="2018-02" db="EMBL/GenBank/DDBJ databases">
        <title>Draft genome sequencing of Pseudomonas frederiksbergensis 11-D3.</title>
        <authorList>
            <person name="Zheng B.-X."/>
        </authorList>
    </citation>
    <scope>NUCLEOTIDE SEQUENCE [LARGE SCALE GENOMIC DNA]</scope>
    <source>
        <strain evidence="1 2">11-D3</strain>
    </source>
</reference>
<accession>A0A2S8H4S5</accession>
<protein>
    <submittedName>
        <fullName evidence="1">Uncharacterized protein</fullName>
    </submittedName>
</protein>